<feature type="transmembrane region" description="Helical" evidence="8">
    <location>
        <begin position="268"/>
        <end position="291"/>
    </location>
</feature>
<feature type="transmembrane region" description="Helical" evidence="8">
    <location>
        <begin position="432"/>
        <end position="458"/>
    </location>
</feature>
<keyword evidence="6 8" id="KW-0472">Membrane</keyword>
<keyword evidence="4" id="KW-0813">Transport</keyword>
<evidence type="ECO:0000313" key="10">
    <source>
        <dbReference type="Proteomes" id="UP001186944"/>
    </source>
</evidence>
<feature type="transmembrane region" description="Helical" evidence="8">
    <location>
        <begin position="311"/>
        <end position="330"/>
    </location>
</feature>
<dbReference type="InterPro" id="IPR038770">
    <property type="entry name" value="Na+/solute_symporter_sf"/>
</dbReference>
<feature type="transmembrane region" description="Helical" evidence="8">
    <location>
        <begin position="209"/>
        <end position="231"/>
    </location>
</feature>
<evidence type="ECO:0000256" key="1">
    <source>
        <dbReference type="ARBA" id="ARBA00004141"/>
    </source>
</evidence>
<feature type="transmembrane region" description="Helical" evidence="8">
    <location>
        <begin position="407"/>
        <end position="426"/>
    </location>
</feature>
<evidence type="ECO:0000256" key="8">
    <source>
        <dbReference type="SAM" id="Phobius"/>
    </source>
</evidence>
<comment type="subcellular location">
    <subcellularLocation>
        <location evidence="1">Membrane</location>
        <topology evidence="1">Multi-pass membrane protein</topology>
    </subcellularLocation>
</comment>
<dbReference type="InterPro" id="IPR004710">
    <property type="entry name" value="Bilac:Na_transpt"/>
</dbReference>
<feature type="compositionally biased region" description="Basic and acidic residues" evidence="7">
    <location>
        <begin position="468"/>
        <end position="504"/>
    </location>
</feature>
<feature type="region of interest" description="Disordered" evidence="7">
    <location>
        <begin position="468"/>
        <end position="511"/>
    </location>
</feature>
<feature type="transmembrane region" description="Helical" evidence="8">
    <location>
        <begin position="177"/>
        <end position="197"/>
    </location>
</feature>
<evidence type="ECO:0008006" key="11">
    <source>
        <dbReference type="Google" id="ProtNLM"/>
    </source>
</evidence>
<organism evidence="9 10">
    <name type="scientific">Pinctada imbricata</name>
    <name type="common">Atlantic pearl-oyster</name>
    <name type="synonym">Pinctada martensii</name>
    <dbReference type="NCBI Taxonomy" id="66713"/>
    <lineage>
        <taxon>Eukaryota</taxon>
        <taxon>Metazoa</taxon>
        <taxon>Spiralia</taxon>
        <taxon>Lophotrochozoa</taxon>
        <taxon>Mollusca</taxon>
        <taxon>Bivalvia</taxon>
        <taxon>Autobranchia</taxon>
        <taxon>Pteriomorphia</taxon>
        <taxon>Pterioida</taxon>
        <taxon>Pterioidea</taxon>
        <taxon>Pteriidae</taxon>
        <taxon>Pinctada</taxon>
    </lineage>
</organism>
<accession>A0AA89BMG7</accession>
<comment type="caution">
    <text evidence="9">The sequence shown here is derived from an EMBL/GenBank/DDBJ whole genome shotgun (WGS) entry which is preliminary data.</text>
</comment>
<name>A0AA89BMG7_PINIB</name>
<dbReference type="Gene3D" id="1.20.1530.20">
    <property type="match status" value="1"/>
</dbReference>
<dbReference type="EMBL" id="VSWD01000012">
    <property type="protein sequence ID" value="KAK3086789.1"/>
    <property type="molecule type" value="Genomic_DNA"/>
</dbReference>
<dbReference type="PANTHER" id="PTHR10361:SF28">
    <property type="entry name" value="P3 PROTEIN-RELATED"/>
    <property type="match status" value="1"/>
</dbReference>
<evidence type="ECO:0000256" key="7">
    <source>
        <dbReference type="SAM" id="MobiDB-lite"/>
    </source>
</evidence>
<keyword evidence="5 8" id="KW-1133">Transmembrane helix</keyword>
<dbReference type="GO" id="GO:0016020">
    <property type="term" value="C:membrane"/>
    <property type="evidence" value="ECO:0007669"/>
    <property type="project" value="UniProtKB-SubCell"/>
</dbReference>
<evidence type="ECO:0000256" key="4">
    <source>
        <dbReference type="ARBA" id="ARBA00022847"/>
    </source>
</evidence>
<feature type="transmembrane region" description="Helical" evidence="8">
    <location>
        <begin position="342"/>
        <end position="361"/>
    </location>
</feature>
<dbReference type="InterPro" id="IPR002657">
    <property type="entry name" value="BilAc:Na_symport/Acr3"/>
</dbReference>
<dbReference type="Pfam" id="PF01758">
    <property type="entry name" value="SBF"/>
    <property type="match status" value="1"/>
</dbReference>
<reference evidence="9" key="1">
    <citation type="submission" date="2019-08" db="EMBL/GenBank/DDBJ databases">
        <title>The improved chromosome-level genome for the pearl oyster Pinctada fucata martensii using PacBio sequencing and Hi-C.</title>
        <authorList>
            <person name="Zheng Z."/>
        </authorList>
    </citation>
    <scope>NUCLEOTIDE SEQUENCE</scope>
    <source>
        <strain evidence="9">ZZ-2019</strain>
        <tissue evidence="9">Adductor muscle</tissue>
    </source>
</reference>
<feature type="transmembrane region" description="Helical" evidence="8">
    <location>
        <begin position="237"/>
        <end position="256"/>
    </location>
</feature>
<protein>
    <recommendedName>
        <fullName evidence="11">Ileal sodium/bile acid cotransporter</fullName>
    </recommendedName>
</protein>
<feature type="transmembrane region" description="Helical" evidence="8">
    <location>
        <begin position="373"/>
        <end position="395"/>
    </location>
</feature>
<evidence type="ECO:0000256" key="6">
    <source>
        <dbReference type="ARBA" id="ARBA00023136"/>
    </source>
</evidence>
<gene>
    <name evidence="9" type="ORF">FSP39_023470</name>
</gene>
<evidence type="ECO:0000256" key="5">
    <source>
        <dbReference type="ARBA" id="ARBA00022989"/>
    </source>
</evidence>
<keyword evidence="4" id="KW-0769">Symport</keyword>
<dbReference type="GO" id="GO:0015293">
    <property type="term" value="F:symporter activity"/>
    <property type="evidence" value="ECO:0007669"/>
    <property type="project" value="UniProtKB-KW"/>
</dbReference>
<evidence type="ECO:0000256" key="3">
    <source>
        <dbReference type="ARBA" id="ARBA00022692"/>
    </source>
</evidence>
<evidence type="ECO:0000256" key="2">
    <source>
        <dbReference type="ARBA" id="ARBA00006528"/>
    </source>
</evidence>
<dbReference type="Proteomes" id="UP001186944">
    <property type="component" value="Unassembled WGS sequence"/>
</dbReference>
<dbReference type="AlphaFoldDB" id="A0AA89BMG7"/>
<dbReference type="PANTHER" id="PTHR10361">
    <property type="entry name" value="SODIUM-BILE ACID COTRANSPORTER"/>
    <property type="match status" value="1"/>
</dbReference>
<sequence>MDIELGFALFICWSDDEQEKFHRLGKFSNFNGKPFFLMFMDHTIQFEVNYTVFCEEISSNFTINVKTFDSSVMKVRQQTSYPVSCKDGSKVFIQNINDSSAPLYSYSTSRKDDEYAHALSVSGKINLHLYGELIGRTFIGFDLIDLHEEQPEVNTTSFSGKVFPVTVIRKLKIWDTLFRALIYFFMIFVTLAFGCKLDLDVVKENLKRPIAPGIGFLCQYLLMPMIAYAIAKLVTTYSLAVSLGIFLCGCCPGGGVSNIYTHLLDGDLSLSITMTTISTIAALGMLPLWVYTLGQQFIDESANVHIPYINIFTTLLILVIPIFVGIFIKYKLPKVKRFLMKVITPVTVVTITFLLSVGIYTNLYIFKLFNPRIIFAGCLLPYIGYILSGLACLIFRQEWTKTKTIAIETGIQNVGIAMLLMMVAFPPPDGELAAIAPIASGVMTPLPLFVITIIYMIYKRCNKHKYKEVSKENEDTTKRGDIALEVNGKEEKMNGHRKESHVDDQLLSSEA</sequence>
<evidence type="ECO:0000313" key="9">
    <source>
        <dbReference type="EMBL" id="KAK3086789.1"/>
    </source>
</evidence>
<comment type="similarity">
    <text evidence="2">Belongs to the bile acid:sodium symporter (BASS) (TC 2.A.28) family.</text>
</comment>
<keyword evidence="3 8" id="KW-0812">Transmembrane</keyword>
<keyword evidence="10" id="KW-1185">Reference proteome</keyword>
<proteinExistence type="inferred from homology"/>